<sequence>MAENFGIISVHLGAGHHSETKTPHYKKLCKRACVEGVRVLKIGSSILEAVVSATKILEDSPCTNAGHGSSLTEAGTVECDASVIEGKTQRYGAVGAVSSIQNPIILAKLLLLEQINNKLSHGRIPPSFLVGEGAKQWGTSHGMTAVPQKDMTTEETLKVYRRWRKKLTRPHKSLDNVCNVNEKDISQMEFDSEVSDTVGVIGADVNGVTAAAVSSGGLIMKHPGRVGPAAVFGSGCWAQDQEVDGVNGVTSAVASATSGCGESLIRTILARECCRVVEMNSSDPTLALQHLYSEKILKSKFFNDVSERLAGSVVLMYDAKNRVGEVIWAHTTDSMCVGFMSSSDSNAAVRMSRLPAHSLAGNSVVVEGAPFRLRKMS</sequence>
<name>T1JHH4_STRMM</name>
<evidence type="ECO:0000256" key="1">
    <source>
        <dbReference type="ARBA" id="ARBA00010872"/>
    </source>
</evidence>
<evidence type="ECO:0000313" key="5">
    <source>
        <dbReference type="Proteomes" id="UP000014500"/>
    </source>
</evidence>
<dbReference type="InterPro" id="IPR000246">
    <property type="entry name" value="Peptidase_T2"/>
</dbReference>
<dbReference type="Pfam" id="PF01112">
    <property type="entry name" value="Asparaginase_2"/>
    <property type="match status" value="1"/>
</dbReference>
<reference evidence="5" key="1">
    <citation type="submission" date="2011-05" db="EMBL/GenBank/DDBJ databases">
        <authorList>
            <person name="Richards S.R."/>
            <person name="Qu J."/>
            <person name="Jiang H."/>
            <person name="Jhangiani S.N."/>
            <person name="Agravi P."/>
            <person name="Goodspeed R."/>
            <person name="Gross S."/>
            <person name="Mandapat C."/>
            <person name="Jackson L."/>
            <person name="Mathew T."/>
            <person name="Pu L."/>
            <person name="Thornton R."/>
            <person name="Saada N."/>
            <person name="Wilczek-Boney K.B."/>
            <person name="Lee S."/>
            <person name="Kovar C."/>
            <person name="Wu Y."/>
            <person name="Scherer S.E."/>
            <person name="Worley K.C."/>
            <person name="Muzny D.M."/>
            <person name="Gibbs R."/>
        </authorList>
    </citation>
    <scope>NUCLEOTIDE SEQUENCE</scope>
    <source>
        <strain evidence="5">Brora</strain>
    </source>
</reference>
<evidence type="ECO:0000313" key="4">
    <source>
        <dbReference type="EnsemblMetazoa" id="SMAR013305-PA"/>
    </source>
</evidence>
<dbReference type="EMBL" id="JH431869">
    <property type="status" value="NOT_ANNOTATED_CDS"/>
    <property type="molecule type" value="Genomic_DNA"/>
</dbReference>
<accession>T1JHH4</accession>
<dbReference type="EnsemblMetazoa" id="SMAR013305-RA">
    <property type="protein sequence ID" value="SMAR013305-PA"/>
    <property type="gene ID" value="SMAR013305"/>
</dbReference>
<dbReference type="STRING" id="126957.T1JHH4"/>
<comment type="similarity">
    <text evidence="1">Belongs to the Ntn-hydrolase family.</text>
</comment>
<dbReference type="InterPro" id="IPR037464">
    <property type="entry name" value="Taspase1"/>
</dbReference>
<dbReference type="PhylomeDB" id="T1JHH4"/>
<dbReference type="Gene3D" id="3.60.20.30">
    <property type="entry name" value="(Glycosyl)asparaginase"/>
    <property type="match status" value="1"/>
</dbReference>
<dbReference type="CDD" id="cd04514">
    <property type="entry name" value="Taspase1_like"/>
    <property type="match status" value="1"/>
</dbReference>
<evidence type="ECO:0000256" key="2">
    <source>
        <dbReference type="PIRSR" id="PIRSR600246-1"/>
    </source>
</evidence>
<protein>
    <submittedName>
        <fullName evidence="4">Uncharacterized protein</fullName>
    </submittedName>
</protein>
<dbReference type="InterPro" id="IPR029055">
    <property type="entry name" value="Ntn_hydrolases_N"/>
</dbReference>
<dbReference type="HOGENOM" id="CLU_021603_5_0_1"/>
<dbReference type="SUPFAM" id="SSF56235">
    <property type="entry name" value="N-terminal nucleophile aminohydrolases (Ntn hydrolases)"/>
    <property type="match status" value="1"/>
</dbReference>
<feature type="active site" description="Nucleophile" evidence="2">
    <location>
        <position position="197"/>
    </location>
</feature>
<dbReference type="PANTHER" id="PTHR10188">
    <property type="entry name" value="L-ASPARAGINASE"/>
    <property type="match status" value="1"/>
</dbReference>
<reference evidence="4" key="2">
    <citation type="submission" date="2015-02" db="UniProtKB">
        <authorList>
            <consortium name="EnsemblMetazoa"/>
        </authorList>
    </citation>
    <scope>IDENTIFICATION</scope>
</reference>
<dbReference type="GO" id="GO:0004298">
    <property type="term" value="F:threonine-type endopeptidase activity"/>
    <property type="evidence" value="ECO:0007669"/>
    <property type="project" value="InterPro"/>
</dbReference>
<dbReference type="PANTHER" id="PTHR10188:SF8">
    <property type="entry name" value="THREONINE ASPARTASE 1"/>
    <property type="match status" value="1"/>
</dbReference>
<dbReference type="eggNOG" id="KOG1592">
    <property type="taxonomic scope" value="Eukaryota"/>
</dbReference>
<feature type="site" description="Cleavage; by autolysis" evidence="3">
    <location>
        <begin position="196"/>
        <end position="197"/>
    </location>
</feature>
<evidence type="ECO:0000256" key="3">
    <source>
        <dbReference type="PIRSR" id="PIRSR600246-3"/>
    </source>
</evidence>
<dbReference type="GO" id="GO:0051604">
    <property type="term" value="P:protein maturation"/>
    <property type="evidence" value="ECO:0007669"/>
    <property type="project" value="TreeGrafter"/>
</dbReference>
<dbReference type="OMA" id="RLWCAFT"/>
<organism evidence="4 5">
    <name type="scientific">Strigamia maritima</name>
    <name type="common">European centipede</name>
    <name type="synonym">Geophilus maritimus</name>
    <dbReference type="NCBI Taxonomy" id="126957"/>
    <lineage>
        <taxon>Eukaryota</taxon>
        <taxon>Metazoa</taxon>
        <taxon>Ecdysozoa</taxon>
        <taxon>Arthropoda</taxon>
        <taxon>Myriapoda</taxon>
        <taxon>Chilopoda</taxon>
        <taxon>Pleurostigmophora</taxon>
        <taxon>Geophilomorpha</taxon>
        <taxon>Linotaeniidae</taxon>
        <taxon>Strigamia</taxon>
    </lineage>
</organism>
<dbReference type="GO" id="GO:0005737">
    <property type="term" value="C:cytoplasm"/>
    <property type="evidence" value="ECO:0007669"/>
    <property type="project" value="TreeGrafter"/>
</dbReference>
<keyword evidence="5" id="KW-1185">Reference proteome</keyword>
<proteinExistence type="inferred from homology"/>
<dbReference type="Proteomes" id="UP000014500">
    <property type="component" value="Unassembled WGS sequence"/>
</dbReference>
<dbReference type="AlphaFoldDB" id="T1JHH4"/>